<accession>A0A4V3XEF3</accession>
<feature type="transmembrane region" description="Helical" evidence="1">
    <location>
        <begin position="506"/>
        <end position="528"/>
    </location>
</feature>
<evidence type="ECO:0000313" key="2">
    <source>
        <dbReference type="EMBL" id="THH13483.1"/>
    </source>
</evidence>
<dbReference type="OrthoDB" id="3340520at2759"/>
<evidence type="ECO:0000313" key="3">
    <source>
        <dbReference type="Proteomes" id="UP000310158"/>
    </source>
</evidence>
<dbReference type="Pfam" id="PF07103">
    <property type="entry name" value="DUF1365"/>
    <property type="match status" value="1"/>
</dbReference>
<sequence>MSHRVTPKSEPDATVPRGYILTTTVTHSRLLPADSRHAFTYPVLTFFLSLSALELGRLSLLRGFLFSYGGVAFRFTGLRASSYLFEDGGKEGSIKAKLTTVLQDFGLENAGEFWDAWIMTMPSYLGYEGINPLTVYFCYKKNDVKLWAVVLEVHNTFEERHVYILEVGKNEETPDRGFDHQWTCPRTFHVSPFNDRAGSYTISIRSPSHAPYSRSPVSYPKPAVRIHHHTPLSAIDTPSKLSKEKGALKLMALHWTSNATPFTAPSLMRALLTHPFILLMTLPRILRHAFVLHYGRRLKIWKRPEMKPIVRGWGASQGDAKVDERTTDVKGGGIRWQKPTLLERLSEKLICAFLTRRAIELGMDITLQPGNPYIPSQTFTPANSETVLTATNGGTQKKRLTISYLSPRLFTLLLLAPSAEVALALGGPQRARGGEVGEFITSDDGLFRELFALPLSAHGRSTDPVSKRSFTQWLRACRSPLEAGGYGEMRVPPTHALDPPTRNLTAWIPFVLILGASFAAEWFEWWLWTAARIRWVGREAPADELGA</sequence>
<organism evidence="2 3">
    <name type="scientific">Bondarzewia mesenterica</name>
    <dbReference type="NCBI Taxonomy" id="1095465"/>
    <lineage>
        <taxon>Eukaryota</taxon>
        <taxon>Fungi</taxon>
        <taxon>Dikarya</taxon>
        <taxon>Basidiomycota</taxon>
        <taxon>Agaricomycotina</taxon>
        <taxon>Agaricomycetes</taxon>
        <taxon>Russulales</taxon>
        <taxon>Bondarzewiaceae</taxon>
        <taxon>Bondarzewia</taxon>
    </lineage>
</organism>
<keyword evidence="1" id="KW-0472">Membrane</keyword>
<evidence type="ECO:0008006" key="4">
    <source>
        <dbReference type="Google" id="ProtNLM"/>
    </source>
</evidence>
<gene>
    <name evidence="2" type="ORF">EW146_g6738</name>
</gene>
<dbReference type="AlphaFoldDB" id="A0A4V3XEF3"/>
<dbReference type="InterPro" id="IPR010775">
    <property type="entry name" value="DUF1365"/>
</dbReference>
<comment type="caution">
    <text evidence="2">The sequence shown here is derived from an EMBL/GenBank/DDBJ whole genome shotgun (WGS) entry which is preliminary data.</text>
</comment>
<proteinExistence type="predicted"/>
<keyword evidence="1" id="KW-0812">Transmembrane</keyword>
<evidence type="ECO:0000256" key="1">
    <source>
        <dbReference type="SAM" id="Phobius"/>
    </source>
</evidence>
<reference evidence="2 3" key="1">
    <citation type="submission" date="2019-02" db="EMBL/GenBank/DDBJ databases">
        <title>Genome sequencing of the rare red list fungi Bondarzewia mesenterica.</title>
        <authorList>
            <person name="Buettner E."/>
            <person name="Kellner H."/>
        </authorList>
    </citation>
    <scope>NUCLEOTIDE SEQUENCE [LARGE SCALE GENOMIC DNA]</scope>
    <source>
        <strain evidence="2 3">DSM 108281</strain>
    </source>
</reference>
<dbReference type="Proteomes" id="UP000310158">
    <property type="component" value="Unassembled WGS sequence"/>
</dbReference>
<name>A0A4V3XEF3_9AGAM</name>
<protein>
    <recommendedName>
        <fullName evidence="4">DUF1365 domain-containing protein</fullName>
    </recommendedName>
</protein>
<dbReference type="EMBL" id="SGPL01000350">
    <property type="protein sequence ID" value="THH13483.1"/>
    <property type="molecule type" value="Genomic_DNA"/>
</dbReference>
<keyword evidence="3" id="KW-1185">Reference proteome</keyword>
<dbReference type="PANTHER" id="PTHR33973">
    <property type="entry name" value="OS07G0153300 PROTEIN"/>
    <property type="match status" value="1"/>
</dbReference>
<dbReference type="PANTHER" id="PTHR33973:SF4">
    <property type="entry name" value="OS07G0153300 PROTEIN"/>
    <property type="match status" value="1"/>
</dbReference>
<keyword evidence="1" id="KW-1133">Transmembrane helix</keyword>